<evidence type="ECO:0000256" key="6">
    <source>
        <dbReference type="HAMAP-Rule" id="MF_00074"/>
    </source>
</evidence>
<dbReference type="Proteomes" id="UP000014977">
    <property type="component" value="Unassembled WGS sequence"/>
</dbReference>
<keyword evidence="8" id="KW-1185">Reference proteome</keyword>
<dbReference type="InterPro" id="IPR029063">
    <property type="entry name" value="SAM-dependent_MTases_sf"/>
</dbReference>
<evidence type="ECO:0000256" key="2">
    <source>
        <dbReference type="ARBA" id="ARBA00022552"/>
    </source>
</evidence>
<dbReference type="PATRIC" id="fig|1121405.3.peg.1642"/>
<dbReference type="GO" id="GO:0070043">
    <property type="term" value="F:rRNA (guanine-N7-)-methyltransferase activity"/>
    <property type="evidence" value="ECO:0007669"/>
    <property type="project" value="UniProtKB-UniRule"/>
</dbReference>
<organism evidence="7 8">
    <name type="scientific">Desulfococcus multivorans DSM 2059</name>
    <dbReference type="NCBI Taxonomy" id="1121405"/>
    <lineage>
        <taxon>Bacteria</taxon>
        <taxon>Pseudomonadati</taxon>
        <taxon>Thermodesulfobacteriota</taxon>
        <taxon>Desulfobacteria</taxon>
        <taxon>Desulfobacterales</taxon>
        <taxon>Desulfococcaceae</taxon>
        <taxon>Desulfococcus</taxon>
    </lineage>
</organism>
<keyword evidence="1 6" id="KW-0963">Cytoplasm</keyword>
<dbReference type="HAMAP" id="MF_00074">
    <property type="entry name" value="16SrRNA_methyltr_G"/>
    <property type="match status" value="1"/>
</dbReference>
<dbReference type="eggNOG" id="COG0357">
    <property type="taxonomic scope" value="Bacteria"/>
</dbReference>
<feature type="binding site" evidence="6">
    <location>
        <position position="86"/>
    </location>
    <ligand>
        <name>S-adenosyl-L-methionine</name>
        <dbReference type="ChEBI" id="CHEBI:59789"/>
    </ligand>
</feature>
<dbReference type="GO" id="GO:0005829">
    <property type="term" value="C:cytosol"/>
    <property type="evidence" value="ECO:0007669"/>
    <property type="project" value="TreeGrafter"/>
</dbReference>
<evidence type="ECO:0000256" key="3">
    <source>
        <dbReference type="ARBA" id="ARBA00022603"/>
    </source>
</evidence>
<comment type="subcellular location">
    <subcellularLocation>
        <location evidence="6">Cytoplasm</location>
    </subcellularLocation>
</comment>
<evidence type="ECO:0000313" key="8">
    <source>
        <dbReference type="Proteomes" id="UP000014977"/>
    </source>
</evidence>
<keyword evidence="2 6" id="KW-0698">rRNA processing</keyword>
<dbReference type="PANTHER" id="PTHR31760:SF0">
    <property type="entry name" value="S-ADENOSYL-L-METHIONINE-DEPENDENT METHYLTRANSFERASES SUPERFAMILY PROTEIN"/>
    <property type="match status" value="1"/>
</dbReference>
<evidence type="ECO:0000256" key="5">
    <source>
        <dbReference type="ARBA" id="ARBA00022691"/>
    </source>
</evidence>
<comment type="function">
    <text evidence="6">Specifically methylates the N7 position of a guanine in 16S rRNA.</text>
</comment>
<keyword evidence="4 6" id="KW-0808">Transferase</keyword>
<dbReference type="Pfam" id="PF02527">
    <property type="entry name" value="GidB"/>
    <property type="match status" value="1"/>
</dbReference>
<dbReference type="SUPFAM" id="SSF53335">
    <property type="entry name" value="S-adenosyl-L-methionine-dependent methyltransferases"/>
    <property type="match status" value="1"/>
</dbReference>
<sequence>MEIGSPEWLALIESGAAAMGLSVSPSQARLFARHAEVLLDWNKATNLTAITTPEAVAVKHFLDALMPSRHIPSGSVTLDIGSGGGFPGIPLKIMDPSLSVTLIDTVRKKVSFLNYLIRVLGLQDISAHHIRAEALAMQHPMAGAFDVIVCRALTALDGFIRMARPLLKSDGLLIAMKGEISEKEIIAAEALIADGNDAGNIFIDVVHYTLPVLALPRRLYLIRPSGVPL</sequence>
<feature type="binding site" evidence="6">
    <location>
        <begin position="132"/>
        <end position="133"/>
    </location>
    <ligand>
        <name>S-adenosyl-L-methionine</name>
        <dbReference type="ChEBI" id="CHEBI:59789"/>
    </ligand>
</feature>
<dbReference type="AlphaFoldDB" id="S7TX36"/>
<evidence type="ECO:0000256" key="1">
    <source>
        <dbReference type="ARBA" id="ARBA00022490"/>
    </source>
</evidence>
<dbReference type="EC" id="2.1.1.-" evidence="6"/>
<dbReference type="NCBIfam" id="TIGR00138">
    <property type="entry name" value="rsmG_gidB"/>
    <property type="match status" value="1"/>
</dbReference>
<keyword evidence="3 6" id="KW-0489">Methyltransferase</keyword>
<proteinExistence type="inferred from homology"/>
<dbReference type="RefSeq" id="WP_020876537.1">
    <property type="nucleotide sequence ID" value="NZ_ATHJ01000076.1"/>
</dbReference>
<comment type="caution">
    <text evidence="7">The sequence shown here is derived from an EMBL/GenBank/DDBJ whole genome shotgun (WGS) entry which is preliminary data.</text>
</comment>
<dbReference type="OrthoDB" id="9808773at2"/>
<feature type="binding site" evidence="6">
    <location>
        <position position="81"/>
    </location>
    <ligand>
        <name>S-adenosyl-L-methionine</name>
        <dbReference type="ChEBI" id="CHEBI:59789"/>
    </ligand>
</feature>
<evidence type="ECO:0000256" key="4">
    <source>
        <dbReference type="ARBA" id="ARBA00022679"/>
    </source>
</evidence>
<dbReference type="EMBL" id="ATHJ01000076">
    <property type="protein sequence ID" value="EPR41325.1"/>
    <property type="molecule type" value="Genomic_DNA"/>
</dbReference>
<protein>
    <recommendedName>
        <fullName evidence="6">Ribosomal RNA small subunit methyltransferase G</fullName>
        <ecNumber evidence="6">2.1.1.-</ecNumber>
    </recommendedName>
    <alternativeName>
        <fullName evidence="6">16S rRNA 7-methylguanosine methyltransferase</fullName>
        <shortName evidence="6">16S rRNA m7G methyltransferase</shortName>
    </alternativeName>
</protein>
<dbReference type="InterPro" id="IPR003682">
    <property type="entry name" value="rRNA_ssu_MeTfrase_G"/>
</dbReference>
<name>S7TX36_DESML</name>
<accession>S7TX36</accession>
<dbReference type="PANTHER" id="PTHR31760">
    <property type="entry name" value="S-ADENOSYL-L-METHIONINE-DEPENDENT METHYLTRANSFERASES SUPERFAMILY PROTEIN"/>
    <property type="match status" value="1"/>
</dbReference>
<evidence type="ECO:0000313" key="7">
    <source>
        <dbReference type="EMBL" id="EPR41325.1"/>
    </source>
</evidence>
<comment type="caution">
    <text evidence="6">Lacks conserved residue(s) required for the propagation of feature annotation.</text>
</comment>
<dbReference type="CDD" id="cd02440">
    <property type="entry name" value="AdoMet_MTases"/>
    <property type="match status" value="1"/>
</dbReference>
<comment type="similarity">
    <text evidence="6">Belongs to the methyltransferase superfamily. RNA methyltransferase RsmG family.</text>
</comment>
<dbReference type="Gene3D" id="3.40.50.150">
    <property type="entry name" value="Vaccinia Virus protein VP39"/>
    <property type="match status" value="1"/>
</dbReference>
<feature type="binding site" evidence="6">
    <location>
        <position position="151"/>
    </location>
    <ligand>
        <name>S-adenosyl-L-methionine</name>
        <dbReference type="ChEBI" id="CHEBI:59789"/>
    </ligand>
</feature>
<dbReference type="STRING" id="897.B2D07_06545"/>
<keyword evidence="5 6" id="KW-0949">S-adenosyl-L-methionine</keyword>
<gene>
    <name evidence="6" type="primary">rsmG</name>
    <name evidence="7" type="ORF">dsmv_2106</name>
</gene>
<reference evidence="7 8" key="1">
    <citation type="journal article" date="2013" name="Genome Announc.">
        <title>Draft genome sequences for three mercury-methylating, sulfate-reducing bacteria.</title>
        <authorList>
            <person name="Brown S.D."/>
            <person name="Hurt R.A.Jr."/>
            <person name="Gilmour C.C."/>
            <person name="Elias D.A."/>
        </authorList>
    </citation>
    <scope>NUCLEOTIDE SEQUENCE [LARGE SCALE GENOMIC DNA]</scope>
    <source>
        <strain evidence="7 8">DSM 2059</strain>
    </source>
</reference>